<dbReference type="GO" id="GO:0005975">
    <property type="term" value="P:carbohydrate metabolic process"/>
    <property type="evidence" value="ECO:0007669"/>
    <property type="project" value="UniProtKB-ARBA"/>
</dbReference>
<dbReference type="AlphaFoldDB" id="A0A1H4C0R9"/>
<accession>A0A1H4C0R9</accession>
<name>A0A1H4C0R9_9ACTO</name>
<protein>
    <submittedName>
        <fullName evidence="2">1,3-beta-galactosyl-N-acetylhexosamine phosphorylase</fullName>
    </submittedName>
</protein>
<organism evidence="2 3">
    <name type="scientific">Bowdeniella nasicola</name>
    <dbReference type="NCBI Taxonomy" id="208480"/>
    <lineage>
        <taxon>Bacteria</taxon>
        <taxon>Bacillati</taxon>
        <taxon>Actinomycetota</taxon>
        <taxon>Actinomycetes</taxon>
        <taxon>Actinomycetales</taxon>
        <taxon>Actinomycetaceae</taxon>
        <taxon>Bowdeniella</taxon>
    </lineage>
</organism>
<evidence type="ECO:0000259" key="1">
    <source>
        <dbReference type="Pfam" id="PF09508"/>
    </source>
</evidence>
<feature type="domain" description="Lacto-N-biose phosphorylase-like N-terminal TIM barrel" evidence="1">
    <location>
        <begin position="1"/>
        <end position="403"/>
    </location>
</feature>
<dbReference type="InterPro" id="IPR035080">
    <property type="entry name" value="Lact_bio_phlase-like_N"/>
</dbReference>
<dbReference type="Pfam" id="PF09508">
    <property type="entry name" value="Lact_bio_phlase"/>
    <property type="match status" value="1"/>
</dbReference>
<dbReference type="EMBL" id="FNQV01000011">
    <property type="protein sequence ID" value="SEA53924.1"/>
    <property type="molecule type" value="Genomic_DNA"/>
</dbReference>
<keyword evidence="3" id="KW-1185">Reference proteome</keyword>
<dbReference type="Gene3D" id="3.20.20.80">
    <property type="entry name" value="Glycosidases"/>
    <property type="match status" value="1"/>
</dbReference>
<gene>
    <name evidence="2" type="ORF">SAMN02910418_01825</name>
</gene>
<dbReference type="InterPro" id="IPR013783">
    <property type="entry name" value="Ig-like_fold"/>
</dbReference>
<reference evidence="3" key="1">
    <citation type="submission" date="2016-10" db="EMBL/GenBank/DDBJ databases">
        <authorList>
            <person name="Varghese N."/>
            <person name="Submissions S."/>
        </authorList>
    </citation>
    <scope>NUCLEOTIDE SEQUENCE [LARGE SCALE GENOMIC DNA]</scope>
    <source>
        <strain evidence="3">KPR-1</strain>
    </source>
</reference>
<dbReference type="Proteomes" id="UP000199288">
    <property type="component" value="Unassembled WGS sequence"/>
</dbReference>
<sequence>MDEEIRALVERLRPDAVRNSDGTELPDIAAELVEKVYSAYFPARGNMDFARANPETLTHMFLMSAPITALGENALSIRLIDGYFTDQLRPDTSEAALAYLQVIDRTSGSELDRSAYRIEGEGHDATVVITSPTPYHVYTAAFLAEQVWDSTQMYNYITNDWHLDPSRERVRPYEVRLPKVWDFMRDAIKDWCEAHPEVDVVRFTTFFYHFTLVFNSEGVEKFVDWFGYSASVSPEALQEFATEYGYELSAEDFVDAGYYNCPFRVPTSAYRDWIAFQHRYVTGKVKVLVDAVHEAGKEAMMFLGDNWMGTEPYGELFPSIGMDAVVGSVGSAATCRMISDIPGVKYTEGRFLPYFFPDVFNPEGDPVGEANESWLTARRAIVRSPLTRIGYGGYLSLATQFPTS</sequence>
<evidence type="ECO:0000313" key="3">
    <source>
        <dbReference type="Proteomes" id="UP000199288"/>
    </source>
</evidence>
<proteinExistence type="predicted"/>
<dbReference type="Gene3D" id="2.60.40.10">
    <property type="entry name" value="Immunoglobulins"/>
    <property type="match status" value="1"/>
</dbReference>
<evidence type="ECO:0000313" key="2">
    <source>
        <dbReference type="EMBL" id="SEA53924.1"/>
    </source>
</evidence>